<reference evidence="1" key="1">
    <citation type="journal article" date="2014" name="Front. Microbiol.">
        <title>High frequency of phylogenetically diverse reductive dehalogenase-homologous genes in deep subseafloor sedimentary metagenomes.</title>
        <authorList>
            <person name="Kawai M."/>
            <person name="Futagami T."/>
            <person name="Toyoda A."/>
            <person name="Takaki Y."/>
            <person name="Nishi S."/>
            <person name="Hori S."/>
            <person name="Arai W."/>
            <person name="Tsubouchi T."/>
            <person name="Morono Y."/>
            <person name="Uchiyama I."/>
            <person name="Ito T."/>
            <person name="Fujiyama A."/>
            <person name="Inagaki F."/>
            <person name="Takami H."/>
        </authorList>
    </citation>
    <scope>NUCLEOTIDE SEQUENCE</scope>
    <source>
        <strain evidence="1">Expedition CK06-06</strain>
    </source>
</reference>
<proteinExistence type="predicted"/>
<gene>
    <name evidence="1" type="ORF">S12H4_46291</name>
</gene>
<dbReference type="AlphaFoldDB" id="X1VJ45"/>
<evidence type="ECO:0000313" key="1">
    <source>
        <dbReference type="EMBL" id="GAJ15276.1"/>
    </source>
</evidence>
<name>X1VJ45_9ZZZZ</name>
<sequence>MDEHASKLLGMDEYTRELSRILRETLAAGSARDRDKMLELAKDLEKLAMVARGGNPDQNSG</sequence>
<accession>X1VJ45</accession>
<protein>
    <submittedName>
        <fullName evidence="1">Uncharacterized protein</fullName>
    </submittedName>
</protein>
<comment type="caution">
    <text evidence="1">The sequence shown here is derived from an EMBL/GenBank/DDBJ whole genome shotgun (WGS) entry which is preliminary data.</text>
</comment>
<dbReference type="EMBL" id="BARW01028704">
    <property type="protein sequence ID" value="GAJ15276.1"/>
    <property type="molecule type" value="Genomic_DNA"/>
</dbReference>
<organism evidence="1">
    <name type="scientific">marine sediment metagenome</name>
    <dbReference type="NCBI Taxonomy" id="412755"/>
    <lineage>
        <taxon>unclassified sequences</taxon>
        <taxon>metagenomes</taxon>
        <taxon>ecological metagenomes</taxon>
    </lineage>
</organism>